<dbReference type="Proteomes" id="UP000823613">
    <property type="component" value="Unassembled WGS sequence"/>
</dbReference>
<dbReference type="GO" id="GO:0046983">
    <property type="term" value="F:protein dimerization activity"/>
    <property type="evidence" value="ECO:0007669"/>
    <property type="project" value="InterPro"/>
</dbReference>
<dbReference type="SUPFAM" id="SSF47979">
    <property type="entry name" value="Iron-dependent repressor protein, dimerization domain"/>
    <property type="match status" value="1"/>
</dbReference>
<accession>A0A9D9DII8</accession>
<dbReference type="PANTHER" id="PTHR33238">
    <property type="entry name" value="IRON (METAL) DEPENDENT REPRESSOR, DTXR FAMILY"/>
    <property type="match status" value="1"/>
</dbReference>
<dbReference type="InterPro" id="IPR022687">
    <property type="entry name" value="HTH_DTXR"/>
</dbReference>
<evidence type="ECO:0000313" key="6">
    <source>
        <dbReference type="EMBL" id="MBO8427856.1"/>
    </source>
</evidence>
<keyword evidence="4" id="KW-0804">Transcription</keyword>
<evidence type="ECO:0000256" key="1">
    <source>
        <dbReference type="ARBA" id="ARBA00007871"/>
    </source>
</evidence>
<organism evidence="6 7">
    <name type="scientific">Candidatus Onthovivens merdipullorum</name>
    <dbReference type="NCBI Taxonomy" id="2840889"/>
    <lineage>
        <taxon>Bacteria</taxon>
        <taxon>Bacillati</taxon>
        <taxon>Bacillota</taxon>
        <taxon>Bacilli</taxon>
        <taxon>Bacillales</taxon>
        <taxon>Candidatus Onthovivens</taxon>
    </lineage>
</organism>
<dbReference type="InterPro" id="IPR036390">
    <property type="entry name" value="WH_DNA-bd_sf"/>
</dbReference>
<evidence type="ECO:0000256" key="3">
    <source>
        <dbReference type="ARBA" id="ARBA00023125"/>
    </source>
</evidence>
<evidence type="ECO:0000256" key="4">
    <source>
        <dbReference type="ARBA" id="ARBA00023163"/>
    </source>
</evidence>
<dbReference type="PANTHER" id="PTHR33238:SF7">
    <property type="entry name" value="IRON-DEPENDENT TRANSCRIPTIONAL REGULATOR"/>
    <property type="match status" value="1"/>
</dbReference>
<dbReference type="Pfam" id="PF02742">
    <property type="entry name" value="Fe_dep_repr_C"/>
    <property type="match status" value="1"/>
</dbReference>
<dbReference type="InterPro" id="IPR050536">
    <property type="entry name" value="DtxR_MntR_Metal-Reg"/>
</dbReference>
<gene>
    <name evidence="6" type="ORF">IAC58_04855</name>
</gene>
<dbReference type="InterPro" id="IPR036421">
    <property type="entry name" value="Fe_dep_repressor_sf"/>
</dbReference>
<comment type="caution">
    <text evidence="6">The sequence shown here is derived from an EMBL/GenBank/DDBJ whole genome shotgun (WGS) entry which is preliminary data.</text>
</comment>
<reference evidence="6" key="1">
    <citation type="submission" date="2020-10" db="EMBL/GenBank/DDBJ databases">
        <authorList>
            <person name="Gilroy R."/>
        </authorList>
    </citation>
    <scope>NUCLEOTIDE SEQUENCE</scope>
    <source>
        <strain evidence="6">11159</strain>
    </source>
</reference>
<protein>
    <submittedName>
        <fullName evidence="6">Metal-dependent transcriptional regulator</fullName>
    </submittedName>
</protein>
<dbReference type="Pfam" id="PF01325">
    <property type="entry name" value="Fe_dep_repress"/>
    <property type="match status" value="1"/>
</dbReference>
<evidence type="ECO:0000313" key="7">
    <source>
        <dbReference type="Proteomes" id="UP000823613"/>
    </source>
</evidence>
<dbReference type="InterPro" id="IPR036388">
    <property type="entry name" value="WH-like_DNA-bd_sf"/>
</dbReference>
<sequence length="129" mass="14531">MKINLTKSTEDYLEALYIFSKESDDNSVHSLQVAKFLGVSKPAVTKAMNNLANEGYILKSLYGTITLTEKGKEIGMVIYDKHCTLKNFLINIGVTEENASIDCCKMEHVISNETFLKIKEFNNKITTNK</sequence>
<proteinExistence type="inferred from homology"/>
<dbReference type="GO" id="GO:0046914">
    <property type="term" value="F:transition metal ion binding"/>
    <property type="evidence" value="ECO:0007669"/>
    <property type="project" value="InterPro"/>
</dbReference>
<dbReference type="Gene3D" id="1.10.10.10">
    <property type="entry name" value="Winged helix-like DNA-binding domain superfamily/Winged helix DNA-binding domain"/>
    <property type="match status" value="1"/>
</dbReference>
<dbReference type="InterPro" id="IPR022689">
    <property type="entry name" value="Iron_dep_repressor"/>
</dbReference>
<dbReference type="Gene3D" id="1.10.60.10">
    <property type="entry name" value="Iron dependent repressor, metal binding and dimerisation domain"/>
    <property type="match status" value="1"/>
</dbReference>
<keyword evidence="3" id="KW-0238">DNA-binding</keyword>
<name>A0A9D9DII8_9BACL</name>
<comment type="similarity">
    <text evidence="1">Belongs to the DtxR/MntR family.</text>
</comment>
<dbReference type="EMBL" id="JADIMY010000095">
    <property type="protein sequence ID" value="MBO8427856.1"/>
    <property type="molecule type" value="Genomic_DNA"/>
</dbReference>
<reference evidence="6" key="2">
    <citation type="journal article" date="2021" name="PeerJ">
        <title>Extensive microbial diversity within the chicken gut microbiome revealed by metagenomics and culture.</title>
        <authorList>
            <person name="Gilroy R."/>
            <person name="Ravi A."/>
            <person name="Getino M."/>
            <person name="Pursley I."/>
            <person name="Horton D.L."/>
            <person name="Alikhan N.F."/>
            <person name="Baker D."/>
            <person name="Gharbi K."/>
            <person name="Hall N."/>
            <person name="Watson M."/>
            <person name="Adriaenssens E.M."/>
            <person name="Foster-Nyarko E."/>
            <person name="Jarju S."/>
            <person name="Secka A."/>
            <person name="Antonio M."/>
            <person name="Oren A."/>
            <person name="Chaudhuri R.R."/>
            <person name="La Ragione R."/>
            <person name="Hildebrand F."/>
            <person name="Pallen M.J."/>
        </authorList>
    </citation>
    <scope>NUCLEOTIDE SEQUENCE</scope>
    <source>
        <strain evidence="6">11159</strain>
    </source>
</reference>
<dbReference type="SMART" id="SM00529">
    <property type="entry name" value="HTH_DTXR"/>
    <property type="match status" value="1"/>
</dbReference>
<feature type="domain" description="HTH dtxR-type" evidence="5">
    <location>
        <begin position="5"/>
        <end position="68"/>
    </location>
</feature>
<dbReference type="SUPFAM" id="SSF46785">
    <property type="entry name" value="Winged helix' DNA-binding domain"/>
    <property type="match status" value="1"/>
</dbReference>
<dbReference type="AlphaFoldDB" id="A0A9D9DII8"/>
<dbReference type="PROSITE" id="PS50944">
    <property type="entry name" value="HTH_DTXR"/>
    <property type="match status" value="1"/>
</dbReference>
<evidence type="ECO:0000256" key="2">
    <source>
        <dbReference type="ARBA" id="ARBA00023015"/>
    </source>
</evidence>
<dbReference type="InterPro" id="IPR001367">
    <property type="entry name" value="Fe_dep_repressor"/>
</dbReference>
<evidence type="ECO:0000259" key="5">
    <source>
        <dbReference type="PROSITE" id="PS50944"/>
    </source>
</evidence>
<keyword evidence="2" id="KW-0805">Transcription regulation</keyword>
<dbReference type="GO" id="GO:0003700">
    <property type="term" value="F:DNA-binding transcription factor activity"/>
    <property type="evidence" value="ECO:0007669"/>
    <property type="project" value="InterPro"/>
</dbReference>
<dbReference type="GO" id="GO:0003677">
    <property type="term" value="F:DNA binding"/>
    <property type="evidence" value="ECO:0007669"/>
    <property type="project" value="UniProtKB-KW"/>
</dbReference>